<name>A0A0P1IP93_9RHOB</name>
<proteinExistence type="predicted"/>
<dbReference type="EC" id="1.4.99.6" evidence="3"/>
<dbReference type="GO" id="GO:0005737">
    <property type="term" value="C:cytoplasm"/>
    <property type="evidence" value="ECO:0007669"/>
    <property type="project" value="TreeGrafter"/>
</dbReference>
<feature type="domain" description="Rhodanese" evidence="2">
    <location>
        <begin position="2"/>
        <end position="48"/>
    </location>
</feature>
<evidence type="ECO:0000313" key="4">
    <source>
        <dbReference type="Proteomes" id="UP000051870"/>
    </source>
</evidence>
<dbReference type="SUPFAM" id="SSF51905">
    <property type="entry name" value="FAD/NAD(P)-binding domain"/>
    <property type="match status" value="1"/>
</dbReference>
<dbReference type="PROSITE" id="PS50206">
    <property type="entry name" value="RHODANESE_3"/>
    <property type="match status" value="1"/>
</dbReference>
<dbReference type="Proteomes" id="UP000051870">
    <property type="component" value="Unassembled WGS sequence"/>
</dbReference>
<dbReference type="InterPro" id="IPR006076">
    <property type="entry name" value="FAD-dep_OxRdtase"/>
</dbReference>
<dbReference type="EMBL" id="CYTW01000008">
    <property type="protein sequence ID" value="CUK15947.1"/>
    <property type="molecule type" value="Genomic_DNA"/>
</dbReference>
<evidence type="ECO:0000256" key="1">
    <source>
        <dbReference type="ARBA" id="ARBA00023002"/>
    </source>
</evidence>
<protein>
    <submittedName>
        <fullName evidence="3">D-amino acid dehydrogenase small subunit</fullName>
        <ecNumber evidence="3">1.4.99.6</ecNumber>
    </submittedName>
</protein>
<dbReference type="SUPFAM" id="SSF54373">
    <property type="entry name" value="FAD-linked reductases, C-terminal domain"/>
    <property type="match status" value="1"/>
</dbReference>
<reference evidence="4" key="1">
    <citation type="submission" date="2015-09" db="EMBL/GenBank/DDBJ databases">
        <authorList>
            <person name="Rodrigo-Torres Lidia"/>
            <person name="Arahal R.David."/>
        </authorList>
    </citation>
    <scope>NUCLEOTIDE SEQUENCE [LARGE SCALE GENOMIC DNA]</scope>
    <source>
        <strain evidence="4">CECT 7735</strain>
    </source>
</reference>
<dbReference type="Gene3D" id="3.50.50.60">
    <property type="entry name" value="FAD/NAD(P)-binding domain"/>
    <property type="match status" value="2"/>
</dbReference>
<dbReference type="InterPro" id="IPR001763">
    <property type="entry name" value="Rhodanese-like_dom"/>
</dbReference>
<dbReference type="GO" id="GO:0016491">
    <property type="term" value="F:oxidoreductase activity"/>
    <property type="evidence" value="ECO:0007669"/>
    <property type="project" value="UniProtKB-KW"/>
</dbReference>
<sequence>MKSDHVIVIGAGIVGAASAIWLRRAGFEVTLLDKGTPGMGASYGNGCILASASVVPVTGPGLLSKSPAYLADPNFPLFLRWSYLPKLVPWLVKYMSHANEADTRRISRGLSTIVGDSLEQHQALTSGTSAAKWVQESSYSFAYTDKAAFDADSFGWQLRKEAGFVPEVIEGRAVREAEPILSPNVGLLAVLKNHGFILNPGSYVQDLVKVLEELGGTFRQAEVKDFELSGGQVTAVDTSKGRIHCDKVVVSSGVWSKPLMQKLGLHVPLEAERGYHIVFKEPSQRPRNPMMLAAGKFVATAMDQGLRCAGIVEFGGLTEKRSKAPLKLLHKKVAEFFPELTYDSHEEWLGYRPAPTDSLPLVGELSSSGVYAAFGHHHIGLTGGPKTGRLVAEMIAGNHSNHDMTPFAPSRFAARK</sequence>
<dbReference type="Gene3D" id="3.30.9.10">
    <property type="entry name" value="D-Amino Acid Oxidase, subunit A, domain 2"/>
    <property type="match status" value="1"/>
</dbReference>
<dbReference type="STRING" id="1715693.PH7735_04093"/>
<dbReference type="AlphaFoldDB" id="A0A0P1IP93"/>
<dbReference type="Pfam" id="PF01266">
    <property type="entry name" value="DAO"/>
    <property type="match status" value="1"/>
</dbReference>
<gene>
    <name evidence="3" type="primary">dadA_2</name>
    <name evidence="3" type="ORF">PH7735_04093</name>
</gene>
<evidence type="ECO:0000259" key="2">
    <source>
        <dbReference type="PROSITE" id="PS50206"/>
    </source>
</evidence>
<dbReference type="PANTHER" id="PTHR13847:SF289">
    <property type="entry name" value="GLYCINE OXIDASE"/>
    <property type="match status" value="1"/>
</dbReference>
<dbReference type="InterPro" id="IPR036188">
    <property type="entry name" value="FAD/NAD-bd_sf"/>
</dbReference>
<keyword evidence="1 3" id="KW-0560">Oxidoreductase</keyword>
<dbReference type="GeneID" id="83883055"/>
<accession>A0A0P1IP93</accession>
<dbReference type="PANTHER" id="PTHR13847">
    <property type="entry name" value="SARCOSINE DEHYDROGENASE-RELATED"/>
    <property type="match status" value="1"/>
</dbReference>
<evidence type="ECO:0000313" key="3">
    <source>
        <dbReference type="EMBL" id="CUK15947.1"/>
    </source>
</evidence>
<organism evidence="3 4">
    <name type="scientific">Shimia thalassica</name>
    <dbReference type="NCBI Taxonomy" id="1715693"/>
    <lineage>
        <taxon>Bacteria</taxon>
        <taxon>Pseudomonadati</taxon>
        <taxon>Pseudomonadota</taxon>
        <taxon>Alphaproteobacteria</taxon>
        <taxon>Rhodobacterales</taxon>
        <taxon>Roseobacteraceae</taxon>
    </lineage>
</organism>
<dbReference type="RefSeq" id="WP_058313251.1">
    <property type="nucleotide sequence ID" value="NZ_CYTW01000008.1"/>
</dbReference>
<keyword evidence="4" id="KW-1185">Reference proteome</keyword>